<evidence type="ECO:0000313" key="3">
    <source>
        <dbReference type="Proteomes" id="UP000707071"/>
    </source>
</evidence>
<protein>
    <submittedName>
        <fullName evidence="2">Uncharacterized protein</fullName>
    </submittedName>
</protein>
<dbReference type="PANTHER" id="PTHR22705:SF0">
    <property type="entry name" value="ZZ-TYPE ZINC FINGER-CONTAINING PROTEIN 3"/>
    <property type="match status" value="1"/>
</dbReference>
<gene>
    <name evidence="2" type="ORF">E4U09_000460</name>
</gene>
<dbReference type="PANTHER" id="PTHR22705">
    <property type="entry name" value="ZINC FINGER, ZZ DOMAIN CONTAINING 3"/>
    <property type="match status" value="1"/>
</dbReference>
<feature type="compositionally biased region" description="Basic and acidic residues" evidence="1">
    <location>
        <begin position="278"/>
        <end position="291"/>
    </location>
</feature>
<dbReference type="EMBL" id="SRRH01000111">
    <property type="protein sequence ID" value="KAG6298864.1"/>
    <property type="molecule type" value="Genomic_DNA"/>
</dbReference>
<feature type="compositionally biased region" description="Polar residues" evidence="1">
    <location>
        <begin position="1"/>
        <end position="20"/>
    </location>
</feature>
<feature type="compositionally biased region" description="Polar residues" evidence="1">
    <location>
        <begin position="52"/>
        <end position="69"/>
    </location>
</feature>
<feature type="region of interest" description="Disordered" evidence="1">
    <location>
        <begin position="1"/>
        <end position="85"/>
    </location>
</feature>
<organism evidence="2 3">
    <name type="scientific">Claviceps aff. purpurea</name>
    <dbReference type="NCBI Taxonomy" id="1967640"/>
    <lineage>
        <taxon>Eukaryota</taxon>
        <taxon>Fungi</taxon>
        <taxon>Dikarya</taxon>
        <taxon>Ascomycota</taxon>
        <taxon>Pezizomycotina</taxon>
        <taxon>Sordariomycetes</taxon>
        <taxon>Hypocreomycetidae</taxon>
        <taxon>Hypocreales</taxon>
        <taxon>Clavicipitaceae</taxon>
        <taxon>Claviceps</taxon>
    </lineage>
</organism>
<proteinExistence type="predicted"/>
<feature type="compositionally biased region" description="Pro residues" evidence="1">
    <location>
        <begin position="24"/>
        <end position="41"/>
    </location>
</feature>
<feature type="region of interest" description="Disordered" evidence="1">
    <location>
        <begin position="118"/>
        <end position="211"/>
    </location>
</feature>
<name>A0A9P7U2Y0_9HYPO</name>
<dbReference type="InterPro" id="IPR037830">
    <property type="entry name" value="ZZZ3"/>
</dbReference>
<reference evidence="2 3" key="1">
    <citation type="journal article" date="2020" name="bioRxiv">
        <title>Whole genome comparisons of ergot fungi reveals the divergence and evolution of species within the genus Claviceps are the result of varying mechanisms driving genome evolution and host range expansion.</title>
        <authorList>
            <person name="Wyka S.A."/>
            <person name="Mondo S.J."/>
            <person name="Liu M."/>
            <person name="Dettman J."/>
            <person name="Nalam V."/>
            <person name="Broders K.D."/>
        </authorList>
    </citation>
    <scope>NUCLEOTIDE SEQUENCE [LARGE SCALE GENOMIC DNA]</scope>
    <source>
        <strain evidence="2 3">Clav52</strain>
    </source>
</reference>
<accession>A0A9P7U2Y0</accession>
<feature type="compositionally biased region" description="Acidic residues" evidence="1">
    <location>
        <begin position="147"/>
        <end position="192"/>
    </location>
</feature>
<feature type="region of interest" description="Disordered" evidence="1">
    <location>
        <begin position="261"/>
        <end position="291"/>
    </location>
</feature>
<dbReference type="Proteomes" id="UP000707071">
    <property type="component" value="Unassembled WGS sequence"/>
</dbReference>
<evidence type="ECO:0000313" key="2">
    <source>
        <dbReference type="EMBL" id="KAG6298864.1"/>
    </source>
</evidence>
<comment type="caution">
    <text evidence="2">The sequence shown here is derived from an EMBL/GenBank/DDBJ whole genome shotgun (WGS) entry which is preliminary data.</text>
</comment>
<sequence>MAVLTISTGKAPSFTPSRRGSTSPVPPPMSPITPPLAPTPPDDVTDAADSYLSWQPRQPLKHSSQSWQQMGIPPPPPEPIDFDSNPDVIALKSALSVLQVQKARAVRDIQTLNQVRKEALADPGAFITDLADGNVKTREDFVFGGSDDSDQDSEENEDDEEEDDEEEEEEEGDEEEEEEEEDDDDDDDDEESPVQQQHNHKSRPWSALPKPQEVVRCPQINWAQYAVVGGSLDKLHAEQLSHPSPGKPAVFGPGGLYTVGGEGAHNKTHSGAVGPYEPGRDGIDRKLKTKK</sequence>
<keyword evidence="3" id="KW-1185">Reference proteome</keyword>
<evidence type="ECO:0000256" key="1">
    <source>
        <dbReference type="SAM" id="MobiDB-lite"/>
    </source>
</evidence>
<dbReference type="AlphaFoldDB" id="A0A9P7U2Y0"/>